<dbReference type="GO" id="GO:0004866">
    <property type="term" value="F:endopeptidase inhibitor activity"/>
    <property type="evidence" value="ECO:0000318"/>
    <property type="project" value="GO_Central"/>
</dbReference>
<dbReference type="Gramene" id="TraesNOR4A03G02188140.1">
    <property type="protein sequence ID" value="TraesNOR4A03G02188140.1"/>
    <property type="gene ID" value="TraesNOR4A03G02188140"/>
</dbReference>
<dbReference type="SMR" id="A0A3B6I2P3"/>
<dbReference type="Gramene" id="TraesLAC4A03G02116170.1">
    <property type="protein sequence ID" value="TraesLAC4A03G02116170.1"/>
    <property type="gene ID" value="TraesLAC4A03G02116170"/>
</dbReference>
<evidence type="ECO:0000256" key="1">
    <source>
        <dbReference type="SAM" id="SignalP"/>
    </source>
</evidence>
<dbReference type="RefSeq" id="XP_044360941.1">
    <property type="nucleotide sequence ID" value="XM_044505006.1"/>
</dbReference>
<accession>A0A3B6I2P3</accession>
<dbReference type="Gramene" id="TraesCS4A02G352800.1">
    <property type="protein sequence ID" value="TraesCS4A02G352800.1"/>
    <property type="gene ID" value="TraesCS4A02G352800"/>
</dbReference>
<reference evidence="3" key="2">
    <citation type="submission" date="2018-10" db="UniProtKB">
        <authorList>
            <consortium name="EnsemblPlants"/>
        </authorList>
    </citation>
    <scope>IDENTIFICATION</scope>
</reference>
<evidence type="ECO:0000259" key="2">
    <source>
        <dbReference type="Pfam" id="PF05922"/>
    </source>
</evidence>
<dbReference type="PaxDb" id="4565-Traes_4AL_E9E72DEE2.1"/>
<dbReference type="Gramene" id="TraesPARA_EIv1.0_1222180.1">
    <property type="protein sequence ID" value="TraesPARA_EIv1.0_1222180.1.CDS"/>
    <property type="gene ID" value="TraesPARA_EIv1.0_1222180"/>
</dbReference>
<keyword evidence="4" id="KW-1185">Reference proteome</keyword>
<proteinExistence type="predicted"/>
<feature type="signal peptide" evidence="1">
    <location>
        <begin position="1"/>
        <end position="22"/>
    </location>
</feature>
<dbReference type="GeneID" id="123082744"/>
<dbReference type="Proteomes" id="UP000019116">
    <property type="component" value="Chromosome 4A"/>
</dbReference>
<dbReference type="OrthoDB" id="687377at2759"/>
<dbReference type="PANTHER" id="PTHR48222">
    <property type="entry name" value="PROTEINASE INHIBITOR, PROPEPTIDE"/>
    <property type="match status" value="1"/>
</dbReference>
<dbReference type="Gramene" id="TraesCS4A03G0873300.1">
    <property type="protein sequence ID" value="TraesCS4A03G0873300.1.CDS"/>
    <property type="gene ID" value="TraesCS4A03G0873300"/>
</dbReference>
<organism evidence="3">
    <name type="scientific">Triticum aestivum</name>
    <name type="common">Wheat</name>
    <dbReference type="NCBI Taxonomy" id="4565"/>
    <lineage>
        <taxon>Eukaryota</taxon>
        <taxon>Viridiplantae</taxon>
        <taxon>Streptophyta</taxon>
        <taxon>Embryophyta</taxon>
        <taxon>Tracheophyta</taxon>
        <taxon>Spermatophyta</taxon>
        <taxon>Magnoliopsida</taxon>
        <taxon>Liliopsida</taxon>
        <taxon>Poales</taxon>
        <taxon>Poaceae</taxon>
        <taxon>BOP clade</taxon>
        <taxon>Pooideae</taxon>
        <taxon>Triticodae</taxon>
        <taxon>Triticeae</taxon>
        <taxon>Triticinae</taxon>
        <taxon>Triticum</taxon>
    </lineage>
</organism>
<dbReference type="Gramene" id="TraesJUL4A03G02185910.1">
    <property type="protein sequence ID" value="TraesJUL4A03G02185910.1"/>
    <property type="gene ID" value="TraesJUL4A03G02185910"/>
</dbReference>
<name>A0A3B6I2P3_WHEAT</name>
<dbReference type="Gramene" id="TraesCLE_scaffold_051710_01G000100.1">
    <property type="protein sequence ID" value="TraesCLE_scaffold_051710_01G000100.1"/>
    <property type="gene ID" value="TraesCLE_scaffold_051710_01G000100"/>
</dbReference>
<sequence length="114" mass="11952">MTPPTATSLILLVLAAVTMAAAADGPPATYLFFVDPTPPGVTCMQYHLGILTAALGSEEKAKAAIIYNYKNVVSGFSARVTPAELEAIKKQPHVNRALPSATMQLMSSNFDGVS</sequence>
<dbReference type="EnsemblPlants" id="TraesCS4A02G352800.1">
    <property type="protein sequence ID" value="TraesCS4A02G352800.1"/>
    <property type="gene ID" value="TraesCS4A02G352800"/>
</dbReference>
<gene>
    <name evidence="3" type="primary">LOC123082744</name>
</gene>
<dbReference type="Pfam" id="PF05922">
    <property type="entry name" value="Inhibitor_I9"/>
    <property type="match status" value="1"/>
</dbReference>
<dbReference type="Gramene" id="TraesROB_scaffold_069204_01G000200.1">
    <property type="protein sequence ID" value="TraesROB_scaffold_069204_01G000200.1"/>
    <property type="gene ID" value="TraesROB_scaffold_069204_01G000200"/>
</dbReference>
<evidence type="ECO:0000313" key="3">
    <source>
        <dbReference type="EnsemblPlants" id="TraesCS4A02G352800.1"/>
    </source>
</evidence>
<evidence type="ECO:0000313" key="4">
    <source>
        <dbReference type="Proteomes" id="UP000019116"/>
    </source>
</evidence>
<dbReference type="Gramene" id="TraesCAD_scaffold_072443_01G000100.1">
    <property type="protein sequence ID" value="TraesCAD_scaffold_072443_01G000100.1"/>
    <property type="gene ID" value="TraesCAD_scaffold_072443_01G000100"/>
</dbReference>
<feature type="domain" description="Inhibitor I9" evidence="2">
    <location>
        <begin position="47"/>
        <end position="106"/>
    </location>
</feature>
<dbReference type="InterPro" id="IPR010259">
    <property type="entry name" value="S8pro/Inhibitor_I9"/>
</dbReference>
<keyword evidence="1" id="KW-0732">Signal</keyword>
<reference evidence="3" key="1">
    <citation type="submission" date="2018-08" db="EMBL/GenBank/DDBJ databases">
        <authorList>
            <person name="Rossello M."/>
        </authorList>
    </citation>
    <scope>NUCLEOTIDE SEQUENCE [LARGE SCALE GENOMIC DNA]</scope>
    <source>
        <strain evidence="3">cv. Chinese Spring</strain>
    </source>
</reference>
<protein>
    <recommendedName>
        <fullName evidence="2">Inhibitor I9 domain-containing protein</fullName>
    </recommendedName>
</protein>
<dbReference type="PANTHER" id="PTHR48222:SF6">
    <property type="entry name" value="OS03G0838500 PROTEIN"/>
    <property type="match status" value="1"/>
</dbReference>
<dbReference type="Gene3D" id="3.30.70.80">
    <property type="entry name" value="Peptidase S8 propeptide/proteinase inhibitor I9"/>
    <property type="match status" value="1"/>
</dbReference>
<dbReference type="Gramene" id="TraesWEE_scaffold_095595_01G000200.1">
    <property type="protein sequence ID" value="TraesWEE_scaffold_095595_01G000200.1"/>
    <property type="gene ID" value="TraesWEE_scaffold_095595_01G000200"/>
</dbReference>
<dbReference type="Gramene" id="TraesJAG4A03G02167120.1">
    <property type="protein sequence ID" value="TraesJAG4A03G02167120.1"/>
    <property type="gene ID" value="TraesJAG4A03G02167120"/>
</dbReference>
<feature type="chain" id="PRO_5043175351" description="Inhibitor I9 domain-containing protein" evidence="1">
    <location>
        <begin position="23"/>
        <end position="114"/>
    </location>
</feature>
<dbReference type="InterPro" id="IPR037045">
    <property type="entry name" value="S8pro/Inhibitor_I9_sf"/>
</dbReference>
<dbReference type="AlphaFoldDB" id="A0A3B6I2P3"/>
<dbReference type="Gramene" id="TraesSYM4A03G02193230.1">
    <property type="protein sequence ID" value="TraesSYM4A03G02193230.1"/>
    <property type="gene ID" value="TraesSYM4A03G02193230"/>
</dbReference>